<dbReference type="AlphaFoldDB" id="A0A1S9S1K8"/>
<sequence length="699" mass="79704">MAPSGRQRPIRSTRTKVKTYHEDSTSAEDLGLEQETNVMASRPPSISLRPRTSSGTRRSYRELSSDTNPEGPPDDSDASVPEVDHSMRLSGNPPASIHSASASASTNPPSRDPDPRRSRKSDGPSRRSLPKRTTTNPKKPTKRTLGQPLKKRTRLDVSEGVFLSSGVIPLWSSLPYHILFDIFLRASHPLVDEQLMQRTKSTKWLLEMALSCRQFLEPALAALYYSPPLIPASKSFELLWLLSKPQESLSINYSAKVKELHVDAESVLLYKTGPQLGYFDLCDLIATVPRVHTLRLFHKDDSIIGIPTYTLPVSKWVYPECLFSSLDENSIALRSWDWNGRFMTNVDTLLPYMLEKHQRAAFQKLKHLRLVHVNCSERTQEDIASLEACLVAALQQLPRLEQLEFIECGIVGKYSLPRLPSKLRSLTLTNCNRVFSPGLEAYLESYGRLLRELSLSHNRHLKMSFITHLAQYCPKLERFKMDVSMHDWSSYHDTELHFQELLTPSEVPTWPETLREIELIQLKKLSEPTVEGFFMSLVNAAPRLRDLRRLTITAILKIGWRDRATFRERWIHRLETTFLRRSAPPDPNLRSLRKRPLQASQSIADGESARPGSASSEPSTPSKRQSLRLAHLKDSLSRSPSPAPYEETQQGMCNFVKIRIDNQRPTETQFNEADFLDDELSGDEDWAGDDWEPPQRHAW</sequence>
<dbReference type="InterPro" id="IPR032675">
    <property type="entry name" value="LRR_dom_sf"/>
</dbReference>
<proteinExistence type="predicted"/>
<dbReference type="EMBL" id="LJBN01000001">
    <property type="protein sequence ID" value="OOQ91612.1"/>
    <property type="molecule type" value="Genomic_DNA"/>
</dbReference>
<organism evidence="2 3">
    <name type="scientific">Penicillium brasilianum</name>
    <dbReference type="NCBI Taxonomy" id="104259"/>
    <lineage>
        <taxon>Eukaryota</taxon>
        <taxon>Fungi</taxon>
        <taxon>Dikarya</taxon>
        <taxon>Ascomycota</taxon>
        <taxon>Pezizomycotina</taxon>
        <taxon>Eurotiomycetes</taxon>
        <taxon>Eurotiomycetidae</taxon>
        <taxon>Eurotiales</taxon>
        <taxon>Aspergillaceae</taxon>
        <taxon>Penicillium</taxon>
    </lineage>
</organism>
<evidence type="ECO:0000313" key="3">
    <source>
        <dbReference type="Proteomes" id="UP000190744"/>
    </source>
</evidence>
<dbReference type="SUPFAM" id="SSF52047">
    <property type="entry name" value="RNI-like"/>
    <property type="match status" value="1"/>
</dbReference>
<feature type="compositionally biased region" description="Low complexity" evidence="1">
    <location>
        <begin position="95"/>
        <end position="109"/>
    </location>
</feature>
<feature type="region of interest" description="Disordered" evidence="1">
    <location>
        <begin position="664"/>
        <end position="699"/>
    </location>
</feature>
<feature type="compositionally biased region" description="Basic and acidic residues" evidence="1">
    <location>
        <begin position="111"/>
        <end position="125"/>
    </location>
</feature>
<feature type="compositionally biased region" description="Polar residues" evidence="1">
    <location>
        <begin position="613"/>
        <end position="624"/>
    </location>
</feature>
<dbReference type="Gene3D" id="3.80.10.10">
    <property type="entry name" value="Ribonuclease Inhibitor"/>
    <property type="match status" value="1"/>
</dbReference>
<evidence type="ECO:0000313" key="2">
    <source>
        <dbReference type="EMBL" id="OOQ91612.1"/>
    </source>
</evidence>
<reference evidence="3" key="1">
    <citation type="submission" date="2015-09" db="EMBL/GenBank/DDBJ databases">
        <authorList>
            <person name="Fill T.P."/>
            <person name="Baretta J.F."/>
            <person name="de Almeida L.G."/>
            <person name="Rocha M."/>
            <person name="de Souza D.H."/>
            <person name="Malavazi I."/>
            <person name="Cerdeira L.T."/>
            <person name="Hong H."/>
            <person name="Samborskyy M."/>
            <person name="de Vasconcelos A.T."/>
            <person name="Leadlay P."/>
            <person name="Rodrigues-Filho E."/>
        </authorList>
    </citation>
    <scope>NUCLEOTIDE SEQUENCE [LARGE SCALE GENOMIC DNA]</scope>
    <source>
        <strain evidence="3">LaBioMMi 136</strain>
    </source>
</reference>
<gene>
    <name evidence="2" type="ORF">PEBR_08794</name>
</gene>
<evidence type="ECO:0000256" key="1">
    <source>
        <dbReference type="SAM" id="MobiDB-lite"/>
    </source>
</evidence>
<name>A0A1S9S1K8_PENBI</name>
<feature type="compositionally biased region" description="Acidic residues" evidence="1">
    <location>
        <begin position="674"/>
        <end position="692"/>
    </location>
</feature>
<protein>
    <submittedName>
        <fullName evidence="2">Uncharacterized protein</fullName>
    </submittedName>
</protein>
<comment type="caution">
    <text evidence="2">The sequence shown here is derived from an EMBL/GenBank/DDBJ whole genome shotgun (WGS) entry which is preliminary data.</text>
</comment>
<dbReference type="Proteomes" id="UP000190744">
    <property type="component" value="Unassembled WGS sequence"/>
</dbReference>
<feature type="region of interest" description="Disordered" evidence="1">
    <location>
        <begin position="1"/>
        <end position="151"/>
    </location>
</feature>
<feature type="region of interest" description="Disordered" evidence="1">
    <location>
        <begin position="582"/>
        <end position="648"/>
    </location>
</feature>
<feature type="compositionally biased region" description="Basic residues" evidence="1">
    <location>
        <begin position="8"/>
        <end position="18"/>
    </location>
</feature>
<accession>A0A1S9S1K8</accession>